<keyword evidence="1" id="KW-0812">Transmembrane</keyword>
<feature type="transmembrane region" description="Helical" evidence="1">
    <location>
        <begin position="96"/>
        <end position="116"/>
    </location>
</feature>
<dbReference type="AlphaFoldDB" id="A0A8D8Z3K2"/>
<accession>A0A8D8Z3K2</accession>
<protein>
    <submittedName>
        <fullName evidence="2">Uncharacterized protein</fullName>
    </submittedName>
</protein>
<keyword evidence="1" id="KW-1133">Transmembrane helix</keyword>
<evidence type="ECO:0000256" key="1">
    <source>
        <dbReference type="SAM" id="Phobius"/>
    </source>
</evidence>
<reference evidence="2" key="1">
    <citation type="submission" date="2021-05" db="EMBL/GenBank/DDBJ databases">
        <authorList>
            <person name="Alioto T."/>
            <person name="Alioto T."/>
            <person name="Gomez Garrido J."/>
        </authorList>
    </citation>
    <scope>NUCLEOTIDE SEQUENCE</scope>
</reference>
<evidence type="ECO:0000313" key="2">
    <source>
        <dbReference type="EMBL" id="CAG6740132.1"/>
    </source>
</evidence>
<organism evidence="2">
    <name type="scientific">Cacopsylla melanoneura</name>
    <dbReference type="NCBI Taxonomy" id="428564"/>
    <lineage>
        <taxon>Eukaryota</taxon>
        <taxon>Metazoa</taxon>
        <taxon>Ecdysozoa</taxon>
        <taxon>Arthropoda</taxon>
        <taxon>Hexapoda</taxon>
        <taxon>Insecta</taxon>
        <taxon>Pterygota</taxon>
        <taxon>Neoptera</taxon>
        <taxon>Paraneoptera</taxon>
        <taxon>Hemiptera</taxon>
        <taxon>Sternorrhyncha</taxon>
        <taxon>Psylloidea</taxon>
        <taxon>Psyllidae</taxon>
        <taxon>Psyllinae</taxon>
        <taxon>Cacopsylla</taxon>
    </lineage>
</organism>
<sequence>MRGTGLLLRRGLGSRLWASLLTAIVLLMSYHAVHYARPWILSSVHCIKFAVSPSSSSPCFSNSLFLFLLYLTRRNNIFFSFSSLSSFGCLMLEEYFISYFIMIIFCVFFMLVMFTLRTKKVKQNLQVPTYLF</sequence>
<proteinExistence type="predicted"/>
<name>A0A8D8Z3K2_9HEMI</name>
<keyword evidence="1" id="KW-0472">Membrane</keyword>
<feature type="transmembrane region" description="Helical" evidence="1">
    <location>
        <begin position="12"/>
        <end position="33"/>
    </location>
</feature>
<dbReference type="EMBL" id="HBUF01417344">
    <property type="protein sequence ID" value="CAG6740132.1"/>
    <property type="molecule type" value="Transcribed_RNA"/>
</dbReference>